<keyword evidence="4 9" id="KW-0967">Endosome</keyword>
<dbReference type="GO" id="GO:0043328">
    <property type="term" value="P:protein transport to vacuole involved in ubiquitin-dependent protein catabolic process via the multivesicular body sorting pathway"/>
    <property type="evidence" value="ECO:0007669"/>
    <property type="project" value="UniProtKB-UniRule"/>
</dbReference>
<evidence type="ECO:0000259" key="11">
    <source>
        <dbReference type="PROSITE" id="PS51495"/>
    </source>
</evidence>
<comment type="subcellular location">
    <subcellularLocation>
        <location evidence="9">Cytoplasm</location>
    </subcellularLocation>
    <subcellularLocation>
        <location evidence="9">Endosome</location>
    </subcellularLocation>
</comment>
<dbReference type="InterPro" id="IPR036388">
    <property type="entry name" value="WH-like_DNA-bd_sf"/>
</dbReference>
<name>A0A381L553_BLUGR</name>
<dbReference type="FunFam" id="1.10.10.10:FF:000165">
    <property type="entry name" value="Vacuolar protein sorting protein (Vps36)"/>
    <property type="match status" value="1"/>
</dbReference>
<accession>A0A381L553</accession>
<dbReference type="InterPro" id="IPR036390">
    <property type="entry name" value="WH_DNA-bd_sf"/>
</dbReference>
<dbReference type="PROSITE" id="PS51495">
    <property type="entry name" value="GLUE"/>
    <property type="match status" value="1"/>
</dbReference>
<dbReference type="Pfam" id="PF16988">
    <property type="entry name" value="Vps36-NZF-N"/>
    <property type="match status" value="1"/>
</dbReference>
<protein>
    <recommendedName>
        <fullName evidence="9">Vacuolar protein-sorting-associated protein 36</fullName>
    </recommendedName>
    <alternativeName>
        <fullName evidence="9">ESCRT-II complex subunit VPS36</fullName>
    </alternativeName>
</protein>
<dbReference type="GO" id="GO:0008270">
    <property type="term" value="F:zinc ion binding"/>
    <property type="evidence" value="ECO:0007669"/>
    <property type="project" value="UniProtKB-KW"/>
</dbReference>
<dbReference type="Gene3D" id="6.10.140.260">
    <property type="match status" value="1"/>
</dbReference>
<dbReference type="AlphaFoldDB" id="A0A381L553"/>
<feature type="compositionally biased region" description="Polar residues" evidence="10">
    <location>
        <begin position="266"/>
        <end position="278"/>
    </location>
</feature>
<dbReference type="Gene3D" id="2.30.30.380">
    <property type="entry name" value="Zn-finger domain of Sec23/24"/>
    <property type="match status" value="2"/>
</dbReference>
<dbReference type="InterPro" id="IPR036443">
    <property type="entry name" value="Znf_RanBP2_sf"/>
</dbReference>
<dbReference type="InterPro" id="IPR037855">
    <property type="entry name" value="Vps36"/>
</dbReference>
<gene>
    <name evidence="12" type="ORF">BGT96224V2_LOCUS1891</name>
</gene>
<evidence type="ECO:0000256" key="10">
    <source>
        <dbReference type="SAM" id="MobiDB-lite"/>
    </source>
</evidence>
<dbReference type="OrthoDB" id="271448at2759"/>
<dbReference type="GO" id="GO:0000814">
    <property type="term" value="C:ESCRT II complex"/>
    <property type="evidence" value="ECO:0007669"/>
    <property type="project" value="UniProtKB-UniRule"/>
</dbReference>
<evidence type="ECO:0000256" key="4">
    <source>
        <dbReference type="ARBA" id="ARBA00022753"/>
    </source>
</evidence>
<keyword evidence="6" id="KW-0862">Zinc</keyword>
<comment type="function">
    <text evidence="9">Component of the ESCRT-II complex (endosomal sorting complex required for transport II), which is required for multivesicular body (MVB) formation and sorting of endosomal cargo proteins into MVBs.</text>
</comment>
<keyword evidence="5" id="KW-0863">Zinc-finger</keyword>
<feature type="domain" description="GLUE N-terminal" evidence="11">
    <location>
        <begin position="6"/>
        <end position="313"/>
    </location>
</feature>
<evidence type="ECO:0000256" key="2">
    <source>
        <dbReference type="ARBA" id="ARBA00022448"/>
    </source>
</evidence>
<evidence type="ECO:0000256" key="8">
    <source>
        <dbReference type="ARBA" id="ARBA00023054"/>
    </source>
</evidence>
<dbReference type="PANTHER" id="PTHR13128">
    <property type="entry name" value="VACUOLAR PROTEIN-SORTING-ASSOCIATED PROTEIN 36"/>
    <property type="match status" value="1"/>
</dbReference>
<sequence length="585" mass="65082">MFLQQLELTTALRPLYLPGELLLFTQDNIGLYEDKYKLANYQNGQVYLTSHRICYVDNKEPRNNSIAIELKNVERFEFYGGFLKSSPKITLIQRPSKQNSAHSLSIYSGEGSTSGSTHFQPRTNGLTHNPKPRSSATWVCPICTFSNLIPSNFDPTTADERTPVAPCSTCGVKPAWTLILKAAISNASQVSMKSSLSKSEENSSTAIYLKQGSQTVRPDTSNSFQCPRCTFLNHPSLLTCELCSAPLISAEFPTEVDNRSCRTESPGPTVNPLSHSSTTNVKLSFRGGGEKIFHERLKGSMVQRKWLSHNAPPVPTPQIDRVTGSDTARSQSFKTIGIAGLEDRRLRERQNNERVIGSAFEDLEALMASAQEIINLAETFASTNESLNSESNAVACALGLVTTKDMLGNNSGSLYITELTRNLAEFLADDTRGVLRKSGGIISLVDLWAKFNRARGGVELVSPNDFVKAARQWETLRIPFRLREFKSGVLVVQGSEHTDQKIILSIKAWMEEFYTNQPNQEVSWDWQSFGRGITAQETAENFNWSIGIAEEELEMAEEEGILCREANVQGIRFWINYLVTSDNSE</sequence>
<evidence type="ECO:0000256" key="3">
    <source>
        <dbReference type="ARBA" id="ARBA00022723"/>
    </source>
</evidence>
<dbReference type="InterPro" id="IPR021648">
    <property type="entry name" value="GLUE_dom"/>
</dbReference>
<dbReference type="InterPro" id="IPR031558">
    <property type="entry name" value="Vps36-NZF-N"/>
</dbReference>
<dbReference type="FunFam" id="1.10.10.10:FF:000527">
    <property type="entry name" value="Vacuolar protein sorting protein (Vps36), putative"/>
    <property type="match status" value="1"/>
</dbReference>
<keyword evidence="7 9" id="KW-0653">Protein transport</keyword>
<evidence type="ECO:0000256" key="6">
    <source>
        <dbReference type="ARBA" id="ARBA00022833"/>
    </source>
</evidence>
<feature type="region of interest" description="Disordered" evidence="10">
    <location>
        <begin position="259"/>
        <end position="278"/>
    </location>
</feature>
<dbReference type="GO" id="GO:0032266">
    <property type="term" value="F:phosphatidylinositol-3-phosphate binding"/>
    <property type="evidence" value="ECO:0007669"/>
    <property type="project" value="UniProtKB-UniRule"/>
</dbReference>
<evidence type="ECO:0000256" key="9">
    <source>
        <dbReference type="RuleBase" id="RU367095"/>
    </source>
</evidence>
<dbReference type="SUPFAM" id="SSF90209">
    <property type="entry name" value="Ran binding protein zinc finger-like"/>
    <property type="match status" value="1"/>
</dbReference>
<dbReference type="PANTHER" id="PTHR13128:SF12">
    <property type="entry name" value="VACUOLAR PROTEIN-SORTING-ASSOCIATED PROTEIN 36"/>
    <property type="match status" value="1"/>
</dbReference>
<keyword evidence="9" id="KW-0963">Cytoplasm</keyword>
<dbReference type="GO" id="GO:0031902">
    <property type="term" value="C:late endosome membrane"/>
    <property type="evidence" value="ECO:0007669"/>
    <property type="project" value="UniProtKB-UniRule"/>
</dbReference>
<keyword evidence="3" id="KW-0479">Metal-binding</keyword>
<dbReference type="GO" id="GO:0043130">
    <property type="term" value="F:ubiquitin binding"/>
    <property type="evidence" value="ECO:0007669"/>
    <property type="project" value="UniProtKB-UniRule"/>
</dbReference>
<dbReference type="SUPFAM" id="SSF46785">
    <property type="entry name" value="Winged helix' DNA-binding domain"/>
    <property type="match status" value="1"/>
</dbReference>
<evidence type="ECO:0000256" key="5">
    <source>
        <dbReference type="ARBA" id="ARBA00022771"/>
    </source>
</evidence>
<keyword evidence="8" id="KW-0175">Coiled coil</keyword>
<evidence type="ECO:0000256" key="1">
    <source>
        <dbReference type="ARBA" id="ARBA00009697"/>
    </source>
</evidence>
<dbReference type="InterPro" id="IPR011993">
    <property type="entry name" value="PH-like_dom_sf"/>
</dbReference>
<evidence type="ECO:0000313" key="12">
    <source>
        <dbReference type="EMBL" id="SUZ08697.1"/>
    </source>
</evidence>
<dbReference type="EMBL" id="UIGY01000028">
    <property type="protein sequence ID" value="SUZ08697.1"/>
    <property type="molecule type" value="Genomic_DNA"/>
</dbReference>
<dbReference type="SUPFAM" id="SSF50729">
    <property type="entry name" value="PH domain-like"/>
    <property type="match status" value="2"/>
</dbReference>
<dbReference type="Pfam" id="PF04157">
    <property type="entry name" value="EAP30"/>
    <property type="match status" value="1"/>
</dbReference>
<dbReference type="SMART" id="SM00547">
    <property type="entry name" value="ZnF_RBZ"/>
    <property type="match status" value="1"/>
</dbReference>
<comment type="subunit">
    <text evidence="9">Component of the endosomal sorting complex required for transport II (ESCRT-II).</text>
</comment>
<organism evidence="12">
    <name type="scientific">Blumeria graminis f. sp. tritici 96224</name>
    <dbReference type="NCBI Taxonomy" id="1268274"/>
    <lineage>
        <taxon>Eukaryota</taxon>
        <taxon>Fungi</taxon>
        <taxon>Dikarya</taxon>
        <taxon>Ascomycota</taxon>
        <taxon>Pezizomycotina</taxon>
        <taxon>Leotiomycetes</taxon>
        <taxon>Erysiphales</taxon>
        <taxon>Erysiphaceae</taxon>
        <taxon>Blumeria</taxon>
    </lineage>
</organism>
<reference evidence="12" key="1">
    <citation type="submission" date="2018-07" db="EMBL/GenBank/DDBJ databases">
        <authorList>
            <person name="Quirk P.G."/>
            <person name="Krulwich T.A."/>
        </authorList>
    </citation>
    <scope>NUCLEOTIDE SEQUENCE</scope>
    <source>
        <strain evidence="12">96224</strain>
    </source>
</reference>
<dbReference type="Pfam" id="PF11605">
    <property type="entry name" value="Vps36_ESCRT-II"/>
    <property type="match status" value="1"/>
</dbReference>
<comment type="similarity">
    <text evidence="1 9">Belongs to the VPS36 family.</text>
</comment>
<evidence type="ECO:0000256" key="7">
    <source>
        <dbReference type="ARBA" id="ARBA00022927"/>
    </source>
</evidence>
<dbReference type="InterPro" id="IPR001876">
    <property type="entry name" value="Znf_RanBP2"/>
</dbReference>
<dbReference type="InterPro" id="IPR040608">
    <property type="entry name" value="Snf8/Vps36"/>
</dbReference>
<dbReference type="Gene3D" id="2.30.29.30">
    <property type="entry name" value="Pleckstrin-homology domain (PH domain)/Phosphotyrosine-binding domain (PTB)"/>
    <property type="match status" value="1"/>
</dbReference>
<dbReference type="Gene3D" id="1.10.10.10">
    <property type="entry name" value="Winged helix-like DNA-binding domain superfamily/Winged helix DNA-binding domain"/>
    <property type="match status" value="2"/>
</dbReference>
<proteinExistence type="inferred from homology"/>
<keyword evidence="2 9" id="KW-0813">Transport</keyword>